<dbReference type="InterPro" id="IPR037914">
    <property type="entry name" value="SpoVT-AbrB_sf"/>
</dbReference>
<dbReference type="NCBIfam" id="TIGR01439">
    <property type="entry name" value="lp_hng_hel_AbrB"/>
    <property type="match status" value="1"/>
</dbReference>
<dbReference type="Pfam" id="PF01381">
    <property type="entry name" value="HTH_3"/>
    <property type="match status" value="1"/>
</dbReference>
<keyword evidence="1" id="KW-0238">DNA-binding</keyword>
<dbReference type="SMART" id="SM00530">
    <property type="entry name" value="HTH_XRE"/>
    <property type="match status" value="1"/>
</dbReference>
<dbReference type="PANTHER" id="PTHR46558:SF11">
    <property type="entry name" value="HTH-TYPE TRANSCRIPTIONAL REGULATOR XRE"/>
    <property type="match status" value="1"/>
</dbReference>
<dbReference type="SUPFAM" id="SSF47413">
    <property type="entry name" value="lambda repressor-like DNA-binding domains"/>
    <property type="match status" value="1"/>
</dbReference>
<dbReference type="PANTHER" id="PTHR46558">
    <property type="entry name" value="TRACRIPTIONAL REGULATORY PROTEIN-RELATED-RELATED"/>
    <property type="match status" value="1"/>
</dbReference>
<dbReference type="Proteomes" id="UP000254634">
    <property type="component" value="Unassembled WGS sequence"/>
</dbReference>
<proteinExistence type="predicted"/>
<gene>
    <name evidence="3" type="ORF">NCTC13765_00262</name>
</gene>
<dbReference type="Gene3D" id="1.10.260.40">
    <property type="entry name" value="lambda repressor-like DNA-binding domains"/>
    <property type="match status" value="1"/>
</dbReference>
<dbReference type="SMART" id="SM00966">
    <property type="entry name" value="SpoVT_AbrB"/>
    <property type="match status" value="1"/>
</dbReference>
<organism evidence="3 4">
    <name type="scientific">Streptococcus massiliensis</name>
    <dbReference type="NCBI Taxonomy" id="313439"/>
    <lineage>
        <taxon>Bacteria</taxon>
        <taxon>Bacillati</taxon>
        <taxon>Bacillota</taxon>
        <taxon>Bacilli</taxon>
        <taxon>Lactobacillales</taxon>
        <taxon>Streptococcaceae</taxon>
        <taxon>Streptococcus</taxon>
    </lineage>
</organism>
<dbReference type="InterPro" id="IPR007159">
    <property type="entry name" value="SpoVT-AbrB_dom"/>
</dbReference>
<protein>
    <submittedName>
        <fullName evidence="3">Cro/CI family transcriptional regulator putative</fullName>
    </submittedName>
</protein>
<dbReference type="Gene3D" id="2.10.260.10">
    <property type="match status" value="1"/>
</dbReference>
<evidence type="ECO:0000259" key="2">
    <source>
        <dbReference type="PROSITE" id="PS50943"/>
    </source>
</evidence>
<dbReference type="OrthoDB" id="9805856at2"/>
<keyword evidence="4" id="KW-1185">Reference proteome</keyword>
<dbReference type="InterPro" id="IPR010982">
    <property type="entry name" value="Lambda_DNA-bd_dom_sf"/>
</dbReference>
<evidence type="ECO:0000256" key="1">
    <source>
        <dbReference type="ARBA" id="ARBA00023125"/>
    </source>
</evidence>
<dbReference type="STRING" id="1123307.GCA_000380065_00232"/>
<dbReference type="AlphaFoldDB" id="A0A380KV90"/>
<dbReference type="GO" id="GO:0003677">
    <property type="term" value="F:DNA binding"/>
    <property type="evidence" value="ECO:0007669"/>
    <property type="project" value="UniProtKB-KW"/>
</dbReference>
<accession>A0A380KV90</accession>
<dbReference type="RefSeq" id="WP_018370916.1">
    <property type="nucleotide sequence ID" value="NZ_UHFR01000005.1"/>
</dbReference>
<dbReference type="PROSITE" id="PS50943">
    <property type="entry name" value="HTH_CROC1"/>
    <property type="match status" value="1"/>
</dbReference>
<name>A0A380KV90_9STRE</name>
<dbReference type="InterPro" id="IPR001387">
    <property type="entry name" value="Cro/C1-type_HTH"/>
</dbReference>
<feature type="domain" description="HTH cro/C1-type" evidence="2">
    <location>
        <begin position="6"/>
        <end position="60"/>
    </location>
</feature>
<dbReference type="SUPFAM" id="SSF89447">
    <property type="entry name" value="AbrB/MazE/MraZ-like"/>
    <property type="match status" value="1"/>
</dbReference>
<dbReference type="CDD" id="cd00093">
    <property type="entry name" value="HTH_XRE"/>
    <property type="match status" value="1"/>
</dbReference>
<dbReference type="EMBL" id="UHFR01000005">
    <property type="protein sequence ID" value="SUN75822.1"/>
    <property type="molecule type" value="Genomic_DNA"/>
</dbReference>
<reference evidence="3" key="1">
    <citation type="submission" date="2018-06" db="EMBL/GenBank/DDBJ databases">
        <authorList>
            <consortium name="Pathogen Informatics"/>
            <person name="Doyle S."/>
        </authorList>
    </citation>
    <scope>NUCLEOTIDE SEQUENCE [LARGE SCALE GENOMIC DNA]</scope>
    <source>
        <strain evidence="3">NCTC13765</strain>
    </source>
</reference>
<sequence>MLGENIAALRKKQGMSQEKLAEELGVSRQTIAKWEVGNSVPDLVLAAKLATFFDISLEDLMNLEVDYLTPDLPRGEYIFGRVQVNDKGQITLPARARKIFHIKAGSELLLLGDINQGLALMDTRFFLEGFKAVVENEENES</sequence>
<evidence type="ECO:0000313" key="4">
    <source>
        <dbReference type="Proteomes" id="UP000254634"/>
    </source>
</evidence>
<evidence type="ECO:0000313" key="3">
    <source>
        <dbReference type="EMBL" id="SUN75822.1"/>
    </source>
</evidence>